<organism evidence="2 5">
    <name type="scientific">Shouchella clausii</name>
    <name type="common">Alkalihalobacillus clausii</name>
    <dbReference type="NCBI Taxonomy" id="79880"/>
    <lineage>
        <taxon>Bacteria</taxon>
        <taxon>Bacillati</taxon>
        <taxon>Bacillota</taxon>
        <taxon>Bacilli</taxon>
        <taxon>Bacillales</taxon>
        <taxon>Bacillaceae</taxon>
        <taxon>Shouchella</taxon>
    </lineage>
</organism>
<keyword evidence="1" id="KW-0472">Membrane</keyword>
<keyword evidence="1" id="KW-1133">Transmembrane helix</keyword>
<name>A0A268P4L4_SHOCL</name>
<feature type="transmembrane region" description="Helical" evidence="1">
    <location>
        <begin position="130"/>
        <end position="152"/>
    </location>
</feature>
<accession>A0A268P4L4</accession>
<dbReference type="Proteomes" id="UP000216133">
    <property type="component" value="Unassembled WGS sequence"/>
</dbReference>
<dbReference type="AlphaFoldDB" id="A0A268P4L4"/>
<evidence type="ECO:0000313" key="3">
    <source>
        <dbReference type="EMBL" id="PAF25645.1"/>
    </source>
</evidence>
<dbReference type="OMA" id="KYDDFSQ"/>
<dbReference type="PANTHER" id="PTHR38450">
    <property type="entry name" value="STAGE V SPORULATION PROTEIN AC-RELATED"/>
    <property type="match status" value="1"/>
</dbReference>
<gene>
    <name evidence="2" type="primary">spoVAC</name>
    <name evidence="3" type="ORF">CHH61_12300</name>
    <name evidence="2" type="ORF">CHH72_01610</name>
</gene>
<feature type="transmembrane region" description="Helical" evidence="1">
    <location>
        <begin position="65"/>
        <end position="84"/>
    </location>
</feature>
<dbReference type="EMBL" id="NPCC01000004">
    <property type="protein sequence ID" value="PAE90608.1"/>
    <property type="molecule type" value="Genomic_DNA"/>
</dbReference>
<reference evidence="4 5" key="1">
    <citation type="submission" date="2017-07" db="EMBL/GenBank/DDBJ databases">
        <title>Isolation and whole genome analysis of endospore-forming bacteria from heroin.</title>
        <authorList>
            <person name="Kalinowski J."/>
            <person name="Ahrens B."/>
            <person name="Al-Dilaimi A."/>
            <person name="Winkler A."/>
            <person name="Wibberg D."/>
            <person name="Schleenbecker U."/>
            <person name="Ruckert C."/>
            <person name="Wolfel R."/>
            <person name="Grass G."/>
        </authorList>
    </citation>
    <scope>NUCLEOTIDE SEQUENCE [LARGE SCALE GENOMIC DNA]</scope>
    <source>
        <strain evidence="3 4">7523-2</strain>
        <strain evidence="2 5">7539</strain>
    </source>
</reference>
<dbReference type="InterPro" id="IPR014203">
    <property type="entry name" value="Spore_V_AC"/>
</dbReference>
<keyword evidence="1" id="KW-0812">Transmembrane</keyword>
<evidence type="ECO:0000313" key="2">
    <source>
        <dbReference type="EMBL" id="PAE90608.1"/>
    </source>
</evidence>
<proteinExistence type="predicted"/>
<sequence length="157" mass="17146">MKEPSIVNANKQEEYKENIVLYKPKSRYLKHGSLAFFSGGLICVIGQLIFRGYHALFQLSDETATSYMLITLIAIAVLATGMGFYRKGAQLFGAGLLVPITGFANAMAATALEHRTEGLLTGVGSNLFRLIGPVLVFGISTAYLVSFSRLLIRMILH</sequence>
<evidence type="ECO:0000256" key="1">
    <source>
        <dbReference type="SAM" id="Phobius"/>
    </source>
</evidence>
<feature type="transmembrane region" description="Helical" evidence="1">
    <location>
        <begin position="33"/>
        <end position="53"/>
    </location>
</feature>
<feature type="transmembrane region" description="Helical" evidence="1">
    <location>
        <begin position="91"/>
        <end position="110"/>
    </location>
</feature>
<protein>
    <submittedName>
        <fullName evidence="2">Stage V sporulation protein AC</fullName>
    </submittedName>
</protein>
<dbReference type="Proteomes" id="UP000216207">
    <property type="component" value="Unassembled WGS sequence"/>
</dbReference>
<dbReference type="RefSeq" id="WP_011246639.1">
    <property type="nucleotide sequence ID" value="NZ_BOQQ01000005.1"/>
</dbReference>
<comment type="caution">
    <text evidence="2">The sequence shown here is derived from an EMBL/GenBank/DDBJ whole genome shotgun (WGS) entry which is preliminary data.</text>
</comment>
<dbReference type="InterPro" id="IPR005562">
    <property type="entry name" value="SpoVA"/>
</dbReference>
<dbReference type="NCBIfam" id="TIGR02838">
    <property type="entry name" value="spore_V_AC"/>
    <property type="match status" value="1"/>
</dbReference>
<dbReference type="Pfam" id="PF03862">
    <property type="entry name" value="SpoVAC_SpoVAEB"/>
    <property type="match status" value="1"/>
</dbReference>
<dbReference type="PANTHER" id="PTHR38450:SF1">
    <property type="entry name" value="STAGE V SPORULATION PROTEIN AC"/>
    <property type="match status" value="1"/>
</dbReference>
<evidence type="ECO:0000313" key="5">
    <source>
        <dbReference type="Proteomes" id="UP000216207"/>
    </source>
</evidence>
<evidence type="ECO:0000313" key="4">
    <source>
        <dbReference type="Proteomes" id="UP000216133"/>
    </source>
</evidence>
<dbReference type="EMBL" id="NPBS01000064">
    <property type="protein sequence ID" value="PAF25645.1"/>
    <property type="molecule type" value="Genomic_DNA"/>
</dbReference>